<accession>A0A915LQQ8</accession>
<keyword evidence="2" id="KW-1185">Reference proteome</keyword>
<evidence type="ECO:0000256" key="1">
    <source>
        <dbReference type="SAM" id="MobiDB-lite"/>
    </source>
</evidence>
<feature type="region of interest" description="Disordered" evidence="1">
    <location>
        <begin position="59"/>
        <end position="95"/>
    </location>
</feature>
<dbReference type="Proteomes" id="UP000887561">
    <property type="component" value="Unplaced"/>
</dbReference>
<feature type="compositionally biased region" description="Basic and acidic residues" evidence="1">
    <location>
        <begin position="60"/>
        <end position="86"/>
    </location>
</feature>
<reference evidence="3" key="1">
    <citation type="submission" date="2022-11" db="UniProtKB">
        <authorList>
            <consortium name="WormBaseParasite"/>
        </authorList>
    </citation>
    <scope>IDENTIFICATION</scope>
</reference>
<feature type="region of interest" description="Disordered" evidence="1">
    <location>
        <begin position="1"/>
        <end position="28"/>
    </location>
</feature>
<evidence type="ECO:0000313" key="3">
    <source>
        <dbReference type="WBParaSite" id="scaffold16753_cov219.g18369"/>
    </source>
</evidence>
<protein>
    <submittedName>
        <fullName evidence="3">Uncharacterized protein</fullName>
    </submittedName>
</protein>
<feature type="compositionally biased region" description="Acidic residues" evidence="1">
    <location>
        <begin position="1"/>
        <end position="12"/>
    </location>
</feature>
<evidence type="ECO:0000313" key="2">
    <source>
        <dbReference type="Proteomes" id="UP000887561"/>
    </source>
</evidence>
<dbReference type="AlphaFoldDB" id="A0A915LQQ8"/>
<dbReference type="WBParaSite" id="scaffold16753_cov219.g18369">
    <property type="protein sequence ID" value="scaffold16753_cov219.g18369"/>
    <property type="gene ID" value="scaffold16753_cov219.g18369"/>
</dbReference>
<organism evidence="2 3">
    <name type="scientific">Meloidogyne javanica</name>
    <name type="common">Root-knot nematode worm</name>
    <dbReference type="NCBI Taxonomy" id="6303"/>
    <lineage>
        <taxon>Eukaryota</taxon>
        <taxon>Metazoa</taxon>
        <taxon>Ecdysozoa</taxon>
        <taxon>Nematoda</taxon>
        <taxon>Chromadorea</taxon>
        <taxon>Rhabditida</taxon>
        <taxon>Tylenchina</taxon>
        <taxon>Tylenchomorpha</taxon>
        <taxon>Tylenchoidea</taxon>
        <taxon>Meloidogynidae</taxon>
        <taxon>Meloidogyninae</taxon>
        <taxon>Meloidogyne</taxon>
        <taxon>Meloidogyne incognita group</taxon>
    </lineage>
</organism>
<name>A0A915LQQ8_MELJA</name>
<sequence length="95" mass="11074">MSDDNDSSEEADGPLKILKAQQNKERKEMRAKITALKHAIPKNNVKKKKEVMQQVEQMENELKKRHEEQLLGLEKTSEDVKINDQDEKTEETNQN</sequence>
<proteinExistence type="predicted"/>